<dbReference type="Proteomes" id="UP000269198">
    <property type="component" value="Unassembled WGS sequence"/>
</dbReference>
<comment type="subcellular location">
    <subcellularLocation>
        <location evidence="1">Cell envelope</location>
    </subcellularLocation>
</comment>
<dbReference type="OrthoDB" id="257716at2"/>
<proteinExistence type="inferred from homology"/>
<dbReference type="PANTHER" id="PTHR30036:SF7">
    <property type="entry name" value="ABC TRANSPORTER PERIPLASMIC-BINDING PROTEIN YPHF"/>
    <property type="match status" value="1"/>
</dbReference>
<keyword evidence="6" id="KW-1185">Reference proteome</keyword>
<feature type="chain" id="PRO_5018194536" evidence="3">
    <location>
        <begin position="24"/>
        <end position="325"/>
    </location>
</feature>
<dbReference type="GO" id="GO:0030288">
    <property type="term" value="C:outer membrane-bounded periplasmic space"/>
    <property type="evidence" value="ECO:0007669"/>
    <property type="project" value="TreeGrafter"/>
</dbReference>
<gene>
    <name evidence="5" type="ORF">EFW17_13740</name>
</gene>
<organism evidence="5 6">
    <name type="scientific">Halostreptopolyspora alba</name>
    <dbReference type="NCBI Taxonomy" id="2487137"/>
    <lineage>
        <taxon>Bacteria</taxon>
        <taxon>Bacillati</taxon>
        <taxon>Actinomycetota</taxon>
        <taxon>Actinomycetes</taxon>
        <taxon>Streptosporangiales</taxon>
        <taxon>Nocardiopsidaceae</taxon>
        <taxon>Halostreptopolyspora</taxon>
    </lineage>
</organism>
<dbReference type="RefSeq" id="WP_123201781.1">
    <property type="nucleotide sequence ID" value="NZ_RJMB01000013.1"/>
</dbReference>
<evidence type="ECO:0000256" key="1">
    <source>
        <dbReference type="ARBA" id="ARBA00004196"/>
    </source>
</evidence>
<feature type="domain" description="Periplasmic binding protein" evidence="4">
    <location>
        <begin position="44"/>
        <end position="284"/>
    </location>
</feature>
<reference evidence="5 6" key="1">
    <citation type="submission" date="2018-11" db="EMBL/GenBank/DDBJ databases">
        <title>The genome draft of YIM 96095.</title>
        <authorList>
            <person name="Tang S.-K."/>
            <person name="Chunyu W.-X."/>
            <person name="Feng Y.-Z."/>
        </authorList>
    </citation>
    <scope>NUCLEOTIDE SEQUENCE [LARGE SCALE GENOMIC DNA]</scope>
    <source>
        <strain evidence="5 6">YIM 96095</strain>
    </source>
</reference>
<name>A0A3N0E868_9ACTN</name>
<evidence type="ECO:0000259" key="4">
    <source>
        <dbReference type="Pfam" id="PF13407"/>
    </source>
</evidence>
<evidence type="ECO:0000313" key="6">
    <source>
        <dbReference type="Proteomes" id="UP000269198"/>
    </source>
</evidence>
<accession>A0A3N0E868</accession>
<dbReference type="InterPro" id="IPR050555">
    <property type="entry name" value="Bact_Solute-Bind_Prot2"/>
</dbReference>
<dbReference type="Pfam" id="PF13407">
    <property type="entry name" value="Peripla_BP_4"/>
    <property type="match status" value="1"/>
</dbReference>
<comment type="similarity">
    <text evidence="2">Belongs to the bacterial solute-binding protein 2 family.</text>
</comment>
<dbReference type="AlphaFoldDB" id="A0A3N0E868"/>
<sequence>MNRKLFSLLAAAGGLALVVTACSEEGGQQAEGGGDVETPEMTIAMITHEVEGDTFWDIVRAGAEDAAAKSDITLDYASNPEAGEQATLIRNAVDRDVDGIAVTLAKPDALQGAIDAANEAGIPVVGLNSGIDHWEEAGLLEYFGTDETLAGKAFGDRLNEVDAQKALCVIQEQGHVALEERCSSLEESFDGDSETLYVDGSSMPDVSSGITAKLQEDEAIDYVVTLGAPFAMTAIDAVDDAGSDASVATFDTNSDLVSALQNGEVEWAVDQQPYLQGYLAVDGLWLYNTNGNISGGGEEPVLTGPEFIDEDNIDEVAEYAEEGTR</sequence>
<dbReference type="PANTHER" id="PTHR30036">
    <property type="entry name" value="D-XYLOSE-BINDING PERIPLASMIC PROTEIN"/>
    <property type="match status" value="1"/>
</dbReference>
<protein>
    <submittedName>
        <fullName evidence="5">Sugar ABC transporter substrate-binding protein</fullName>
    </submittedName>
</protein>
<dbReference type="SUPFAM" id="SSF53822">
    <property type="entry name" value="Periplasmic binding protein-like I"/>
    <property type="match status" value="1"/>
</dbReference>
<keyword evidence="3" id="KW-0732">Signal</keyword>
<dbReference type="InterPro" id="IPR025997">
    <property type="entry name" value="SBP_2_dom"/>
</dbReference>
<feature type="signal peptide" evidence="3">
    <location>
        <begin position="1"/>
        <end position="23"/>
    </location>
</feature>
<dbReference type="InterPro" id="IPR028082">
    <property type="entry name" value="Peripla_BP_I"/>
</dbReference>
<dbReference type="Gene3D" id="3.40.50.2300">
    <property type="match status" value="2"/>
</dbReference>
<evidence type="ECO:0000256" key="3">
    <source>
        <dbReference type="SAM" id="SignalP"/>
    </source>
</evidence>
<comment type="caution">
    <text evidence="5">The sequence shown here is derived from an EMBL/GenBank/DDBJ whole genome shotgun (WGS) entry which is preliminary data.</text>
</comment>
<evidence type="ECO:0000256" key="2">
    <source>
        <dbReference type="ARBA" id="ARBA00007639"/>
    </source>
</evidence>
<dbReference type="GO" id="GO:0030246">
    <property type="term" value="F:carbohydrate binding"/>
    <property type="evidence" value="ECO:0007669"/>
    <property type="project" value="TreeGrafter"/>
</dbReference>
<dbReference type="EMBL" id="RJMB01000013">
    <property type="protein sequence ID" value="RNL83949.1"/>
    <property type="molecule type" value="Genomic_DNA"/>
</dbReference>
<dbReference type="PROSITE" id="PS51257">
    <property type="entry name" value="PROKAR_LIPOPROTEIN"/>
    <property type="match status" value="1"/>
</dbReference>
<evidence type="ECO:0000313" key="5">
    <source>
        <dbReference type="EMBL" id="RNL83949.1"/>
    </source>
</evidence>